<dbReference type="HAMAP" id="MF_01416">
    <property type="entry name" value="ATP_synth_delta_bact"/>
    <property type="match status" value="1"/>
</dbReference>
<evidence type="ECO:0000256" key="2">
    <source>
        <dbReference type="ARBA" id="ARBA00022448"/>
    </source>
</evidence>
<comment type="function">
    <text evidence="7">This protein is part of the stalk that links CF(0) to CF(1). It either transmits conformational changes from CF(0) to CF(1) or is implicated in proton conduction.</text>
</comment>
<proteinExistence type="inferred from homology"/>
<evidence type="ECO:0000256" key="4">
    <source>
        <dbReference type="ARBA" id="ARBA00023065"/>
    </source>
</evidence>
<dbReference type="InterPro" id="IPR000711">
    <property type="entry name" value="ATPase_OSCP/dsu"/>
</dbReference>
<keyword evidence="6 7" id="KW-0066">ATP synthesis</keyword>
<comment type="similarity">
    <text evidence="7">Belongs to the ATPase delta chain family.</text>
</comment>
<evidence type="ECO:0000256" key="1">
    <source>
        <dbReference type="ARBA" id="ARBA00004370"/>
    </source>
</evidence>
<protein>
    <recommendedName>
        <fullName evidence="7">ATP synthase subunit delta</fullName>
    </recommendedName>
    <alternativeName>
        <fullName evidence="7">ATP synthase F(1) sector subunit delta</fullName>
    </alternativeName>
    <alternativeName>
        <fullName evidence="7">F-type ATPase subunit delta</fullName>
        <shortName evidence="7">F-ATPase subunit delta</shortName>
    </alternativeName>
</protein>
<dbReference type="EMBL" id="JACRWC010000033">
    <property type="protein sequence ID" value="MBC5998770.1"/>
    <property type="molecule type" value="Genomic_DNA"/>
</dbReference>
<keyword evidence="9" id="KW-1185">Reference proteome</keyword>
<evidence type="ECO:0000256" key="5">
    <source>
        <dbReference type="ARBA" id="ARBA00023136"/>
    </source>
</evidence>
<dbReference type="AlphaFoldDB" id="A0A923N9S5"/>
<organism evidence="8 9">
    <name type="scientific">Lentihominibacter faecis</name>
    <dbReference type="NCBI Taxonomy" id="2764712"/>
    <lineage>
        <taxon>Bacteria</taxon>
        <taxon>Bacillati</taxon>
        <taxon>Bacillota</taxon>
        <taxon>Clostridia</taxon>
        <taxon>Peptostreptococcales</taxon>
        <taxon>Anaerovoracaceae</taxon>
        <taxon>Lentihominibacter</taxon>
    </lineage>
</organism>
<dbReference type="GO" id="GO:0005886">
    <property type="term" value="C:plasma membrane"/>
    <property type="evidence" value="ECO:0007669"/>
    <property type="project" value="UniProtKB-SubCell"/>
</dbReference>
<name>A0A923N9S5_9FIRM</name>
<comment type="caution">
    <text evidence="8">The sequence shown here is derived from an EMBL/GenBank/DDBJ whole genome shotgun (WGS) entry which is preliminary data.</text>
</comment>
<dbReference type="SUPFAM" id="SSF47928">
    <property type="entry name" value="N-terminal domain of the delta subunit of the F1F0-ATP synthase"/>
    <property type="match status" value="1"/>
</dbReference>
<accession>A0A923N9S5</accession>
<dbReference type="RefSeq" id="WP_177264627.1">
    <property type="nucleotide sequence ID" value="NZ_JACRWC010000033.1"/>
</dbReference>
<dbReference type="InterPro" id="IPR026015">
    <property type="entry name" value="ATP_synth_OSCP/delta_N_sf"/>
</dbReference>
<dbReference type="Gene3D" id="1.10.520.20">
    <property type="entry name" value="N-terminal domain of the delta subunit of the F1F0-ATP synthase"/>
    <property type="match status" value="1"/>
</dbReference>
<sequence>MAELTVDLTYGSALYEAAEDVGKRDEIAKNADWVLEVLRDNPDLQNFINYPAISAREKKETIEKIFDGNVCEEFLNFLYVLIDKGRTMHLAKIIKVYKSLMEKEEGYSYGTVYSVVPLDKKRIEELEQDVSKLLQMNVRLTNEIDPKLIGGFKILVEGRIIDASIRKKFDDLESQINLN</sequence>
<comment type="subcellular location">
    <subcellularLocation>
        <location evidence="7">Cell membrane</location>
        <topology evidence="7">Peripheral membrane protein</topology>
    </subcellularLocation>
    <subcellularLocation>
        <location evidence="1">Membrane</location>
    </subcellularLocation>
</comment>
<reference evidence="8" key="1">
    <citation type="submission" date="2020-08" db="EMBL/GenBank/DDBJ databases">
        <authorList>
            <person name="Liu C."/>
            <person name="Sun Q."/>
        </authorList>
    </citation>
    <scope>NUCLEOTIDE SEQUENCE</scope>
    <source>
        <strain evidence="8">BX16</strain>
    </source>
</reference>
<dbReference type="Pfam" id="PF00213">
    <property type="entry name" value="OSCP"/>
    <property type="match status" value="1"/>
</dbReference>
<evidence type="ECO:0000313" key="9">
    <source>
        <dbReference type="Proteomes" id="UP000644115"/>
    </source>
</evidence>
<keyword evidence="7" id="KW-0139">CF(1)</keyword>
<dbReference type="GO" id="GO:0045259">
    <property type="term" value="C:proton-transporting ATP synthase complex"/>
    <property type="evidence" value="ECO:0007669"/>
    <property type="project" value="UniProtKB-KW"/>
</dbReference>
<keyword evidence="2 7" id="KW-0813">Transport</keyword>
<keyword evidence="4 7" id="KW-0406">Ion transport</keyword>
<dbReference type="GO" id="GO:0046933">
    <property type="term" value="F:proton-transporting ATP synthase activity, rotational mechanism"/>
    <property type="evidence" value="ECO:0007669"/>
    <property type="project" value="UniProtKB-UniRule"/>
</dbReference>
<evidence type="ECO:0000313" key="8">
    <source>
        <dbReference type="EMBL" id="MBC5998770.1"/>
    </source>
</evidence>
<keyword evidence="5 7" id="KW-0472">Membrane</keyword>
<keyword evidence="7" id="KW-1003">Cell membrane</keyword>
<evidence type="ECO:0000256" key="3">
    <source>
        <dbReference type="ARBA" id="ARBA00022781"/>
    </source>
</evidence>
<dbReference type="NCBIfam" id="TIGR01145">
    <property type="entry name" value="ATP_synt_delta"/>
    <property type="match status" value="1"/>
</dbReference>
<gene>
    <name evidence="7 8" type="primary">atpH</name>
    <name evidence="8" type="ORF">H8876_01960</name>
</gene>
<dbReference type="Proteomes" id="UP000644115">
    <property type="component" value="Unassembled WGS sequence"/>
</dbReference>
<evidence type="ECO:0000256" key="6">
    <source>
        <dbReference type="ARBA" id="ARBA00023310"/>
    </source>
</evidence>
<dbReference type="PRINTS" id="PR00125">
    <property type="entry name" value="ATPASEDELTA"/>
</dbReference>
<keyword evidence="3 7" id="KW-0375">Hydrogen ion transport</keyword>
<comment type="function">
    <text evidence="7">F(1)F(0) ATP synthase produces ATP from ADP in the presence of a proton or sodium gradient. F-type ATPases consist of two structural domains, F(1) containing the extramembraneous catalytic core and F(0) containing the membrane proton channel, linked together by a central stalk and a peripheral stalk. During catalysis, ATP synthesis in the catalytic domain of F(1) is coupled via a rotary mechanism of the central stalk subunits to proton translocation.</text>
</comment>
<dbReference type="PANTHER" id="PTHR11910">
    <property type="entry name" value="ATP SYNTHASE DELTA CHAIN"/>
    <property type="match status" value="1"/>
</dbReference>
<evidence type="ECO:0000256" key="7">
    <source>
        <dbReference type="HAMAP-Rule" id="MF_01416"/>
    </source>
</evidence>